<dbReference type="InterPro" id="IPR036938">
    <property type="entry name" value="PAP2/HPO_sf"/>
</dbReference>
<evidence type="ECO:0000259" key="2">
    <source>
        <dbReference type="Pfam" id="PF01569"/>
    </source>
</evidence>
<dbReference type="Proteomes" id="UP001319200">
    <property type="component" value="Unassembled WGS sequence"/>
</dbReference>
<dbReference type="AlphaFoldDB" id="A0AAP2GIA7"/>
<dbReference type="EMBL" id="JAHESF010000007">
    <property type="protein sequence ID" value="MBT1696981.1"/>
    <property type="molecule type" value="Genomic_DNA"/>
</dbReference>
<dbReference type="Gene3D" id="1.10.606.20">
    <property type="match status" value="1"/>
</dbReference>
<feature type="domain" description="Phosphatidic acid phosphatase type 2/haloperoxidase" evidence="2">
    <location>
        <begin position="308"/>
        <end position="444"/>
    </location>
</feature>
<dbReference type="InterPro" id="IPR000326">
    <property type="entry name" value="PAP2/HPO"/>
</dbReference>
<proteinExistence type="predicted"/>
<evidence type="ECO:0000313" key="4">
    <source>
        <dbReference type="Proteomes" id="UP001319200"/>
    </source>
</evidence>
<keyword evidence="1" id="KW-0732">Signal</keyword>
<reference evidence="3 4" key="1">
    <citation type="submission" date="2021-05" db="EMBL/GenBank/DDBJ databases">
        <title>A Polyphasic approach of four new species of the genus Ohtaekwangia: Ohtaekwangia histidinii sp. nov., Ohtaekwangia cretensis sp. nov., Ohtaekwangia indiensis sp. nov., Ohtaekwangia reichenbachii sp. nov. from diverse environment.</title>
        <authorList>
            <person name="Octaviana S."/>
        </authorList>
    </citation>
    <scope>NUCLEOTIDE SEQUENCE [LARGE SCALE GENOMIC DNA]</scope>
    <source>
        <strain evidence="3 4">PWU4</strain>
    </source>
</reference>
<dbReference type="Pfam" id="PF01569">
    <property type="entry name" value="PAP2"/>
    <property type="match status" value="1"/>
</dbReference>
<accession>A0AAP2GIA7</accession>
<evidence type="ECO:0000256" key="1">
    <source>
        <dbReference type="SAM" id="SignalP"/>
    </source>
</evidence>
<dbReference type="CDD" id="cd03398">
    <property type="entry name" value="PAP2_haloperoxidase"/>
    <property type="match status" value="1"/>
</dbReference>
<gene>
    <name evidence="3" type="ORF">KK083_08860</name>
</gene>
<dbReference type="PANTHER" id="PTHR34599">
    <property type="entry name" value="PEROXIDASE-RELATED"/>
    <property type="match status" value="1"/>
</dbReference>
<comment type="caution">
    <text evidence="3">The sequence shown here is derived from an EMBL/GenBank/DDBJ whole genome shotgun (WGS) entry which is preliminary data.</text>
</comment>
<protein>
    <submittedName>
        <fullName evidence="3">Vanadium-dependent haloperoxidase</fullName>
    </submittedName>
</protein>
<name>A0AAP2GIA7_9BACT</name>
<dbReference type="InterPro" id="IPR052559">
    <property type="entry name" value="V-haloperoxidase"/>
</dbReference>
<feature type="chain" id="PRO_5042810725" evidence="1">
    <location>
        <begin position="22"/>
        <end position="446"/>
    </location>
</feature>
<organism evidence="3 4">
    <name type="scientific">Chryseosolibacter histidini</name>
    <dbReference type="NCBI Taxonomy" id="2782349"/>
    <lineage>
        <taxon>Bacteria</taxon>
        <taxon>Pseudomonadati</taxon>
        <taxon>Bacteroidota</taxon>
        <taxon>Cytophagia</taxon>
        <taxon>Cytophagales</taxon>
        <taxon>Chryseotaleaceae</taxon>
        <taxon>Chryseosolibacter</taxon>
    </lineage>
</organism>
<feature type="signal peptide" evidence="1">
    <location>
        <begin position="1"/>
        <end position="21"/>
    </location>
</feature>
<evidence type="ECO:0000313" key="3">
    <source>
        <dbReference type="EMBL" id="MBT1696981.1"/>
    </source>
</evidence>
<sequence>MKTIKCFLLLLLVLTFQYCDDPDPEPPIDDSNKSLPARWADITLKTIRATPPFSPTFTSRNLGYIGLTMYQSVVNGSGTQKSLVGQLNGLDFLPLPESDKEYNWALSLNAGQAFILKSLYAHTRPARLSSIDSLEATAYAEEITTTDQEIATRSVAYGKKVAEAIYEWSKTDGGHEGYLRNFDPTYKFPTGPSYWTAPTFGQSQSILPLHPFWGNNRTFTQANASLPVPAIVPYSPFPSSEYYKYFKEVYDKSKTLTDEERRIAAWWADDPTQTASPPGHSYNLATIAVTSAEADLFTAAEIYAKVGMAVADAFICCWKCKYTYHAERPAPFIKRFIDAKYKHFWPEPPFPAFSSGHATQSAAAATVLISVLGDDFALTDNTYQRRKADFQGIPYKPRAYANLWATAEECAYSRFLGGIHTRQDNETGTAQGKLIGANIVALSWRK</sequence>
<dbReference type="SUPFAM" id="SSF48317">
    <property type="entry name" value="Acid phosphatase/Vanadium-dependent haloperoxidase"/>
    <property type="match status" value="1"/>
</dbReference>
<keyword evidence="4" id="KW-1185">Reference proteome</keyword>
<dbReference type="PANTHER" id="PTHR34599:SF2">
    <property type="entry name" value="TRAF-TYPE DOMAIN-CONTAINING PROTEIN"/>
    <property type="match status" value="1"/>
</dbReference>
<dbReference type="RefSeq" id="WP_254162614.1">
    <property type="nucleotide sequence ID" value="NZ_JAHESF010000007.1"/>
</dbReference>